<feature type="domain" description="B box-type" evidence="26">
    <location>
        <begin position="108"/>
        <end position="155"/>
    </location>
</feature>
<comment type="similarity">
    <text evidence="4">Belongs to the TRIM/RBCC family.</text>
</comment>
<dbReference type="InterPro" id="IPR001258">
    <property type="entry name" value="NHL_repeat"/>
</dbReference>
<dbReference type="EMBL" id="VSWD01000012">
    <property type="protein sequence ID" value="KAK3085812.1"/>
    <property type="molecule type" value="Genomic_DNA"/>
</dbReference>
<dbReference type="GO" id="GO:0008270">
    <property type="term" value="F:zinc ion binding"/>
    <property type="evidence" value="ECO:0007669"/>
    <property type="project" value="UniProtKB-KW"/>
</dbReference>
<dbReference type="CDD" id="cd14954">
    <property type="entry name" value="NHL_TRIM71_like"/>
    <property type="match status" value="1"/>
</dbReference>
<dbReference type="InterPro" id="IPR017868">
    <property type="entry name" value="Filamin/ABP280_repeat-like"/>
</dbReference>
<dbReference type="Gene3D" id="3.30.40.10">
    <property type="entry name" value="Zinc/RING finger domain, C3HC4 (zinc finger)"/>
    <property type="match status" value="1"/>
</dbReference>
<evidence type="ECO:0000259" key="26">
    <source>
        <dbReference type="PROSITE" id="PS50119"/>
    </source>
</evidence>
<evidence type="ECO:0000256" key="14">
    <source>
        <dbReference type="ARBA" id="ARBA00022884"/>
    </source>
</evidence>
<evidence type="ECO:0000256" key="13">
    <source>
        <dbReference type="ARBA" id="ARBA00022833"/>
    </source>
</evidence>
<evidence type="ECO:0000256" key="18">
    <source>
        <dbReference type="ARBA" id="ARBA00041679"/>
    </source>
</evidence>
<dbReference type="GO" id="GO:0017148">
    <property type="term" value="P:negative regulation of translation"/>
    <property type="evidence" value="ECO:0007669"/>
    <property type="project" value="UniProtKB-ARBA"/>
</dbReference>
<evidence type="ECO:0000256" key="22">
    <source>
        <dbReference type="PROSITE-ProRule" id="PRU00087"/>
    </source>
</evidence>
<evidence type="ECO:0000256" key="15">
    <source>
        <dbReference type="ARBA" id="ARBA00023054"/>
    </source>
</evidence>
<accession>A0AA89BNX9</accession>
<evidence type="ECO:0000256" key="21">
    <source>
        <dbReference type="PROSITE-ProRule" id="PRU00024"/>
    </source>
</evidence>
<dbReference type="FunFam" id="2.120.10.30:FF:000080">
    <property type="entry name" value="E3 ubiquitin-protein ligase TRIM71"/>
    <property type="match status" value="1"/>
</dbReference>
<dbReference type="GO" id="GO:0043161">
    <property type="term" value="P:proteasome-mediated ubiquitin-dependent protein catabolic process"/>
    <property type="evidence" value="ECO:0007669"/>
    <property type="project" value="TreeGrafter"/>
</dbReference>
<dbReference type="SMART" id="SM00557">
    <property type="entry name" value="IG_FLMN"/>
    <property type="match status" value="1"/>
</dbReference>
<keyword evidence="16" id="KW-0943">RNA-mediated gene silencing</keyword>
<feature type="repeat" description="NHL" evidence="23">
    <location>
        <begin position="601"/>
        <end position="644"/>
    </location>
</feature>
<dbReference type="GO" id="GO:0031047">
    <property type="term" value="P:regulatory ncRNA-mediated gene silencing"/>
    <property type="evidence" value="ECO:0007669"/>
    <property type="project" value="UniProtKB-KW"/>
</dbReference>
<keyword evidence="11 21" id="KW-0863">Zinc-finger</keyword>
<organism evidence="27 28">
    <name type="scientific">Pinctada imbricata</name>
    <name type="common">Atlantic pearl-oyster</name>
    <name type="synonym">Pinctada martensii</name>
    <dbReference type="NCBI Taxonomy" id="66713"/>
    <lineage>
        <taxon>Eukaryota</taxon>
        <taxon>Metazoa</taxon>
        <taxon>Spiralia</taxon>
        <taxon>Lophotrochozoa</taxon>
        <taxon>Mollusca</taxon>
        <taxon>Bivalvia</taxon>
        <taxon>Autobranchia</taxon>
        <taxon>Pteriomorphia</taxon>
        <taxon>Pterioida</taxon>
        <taxon>Pterioidea</taxon>
        <taxon>Pteriidae</taxon>
        <taxon>Pinctada</taxon>
    </lineage>
</organism>
<dbReference type="SUPFAM" id="SSF81296">
    <property type="entry name" value="E set domains"/>
    <property type="match status" value="1"/>
</dbReference>
<dbReference type="PROSITE" id="PS50194">
    <property type="entry name" value="FILAMIN_REPEAT"/>
    <property type="match status" value="1"/>
</dbReference>
<evidence type="ECO:0000256" key="24">
    <source>
        <dbReference type="SAM" id="Coils"/>
    </source>
</evidence>
<dbReference type="InterPro" id="IPR001298">
    <property type="entry name" value="Filamin/ABP280_rpt"/>
</dbReference>
<keyword evidence="15 24" id="KW-0175">Coiled coil</keyword>
<dbReference type="GO" id="GO:0000209">
    <property type="term" value="P:protein polyubiquitination"/>
    <property type="evidence" value="ECO:0007669"/>
    <property type="project" value="TreeGrafter"/>
</dbReference>
<evidence type="ECO:0000256" key="10">
    <source>
        <dbReference type="ARBA" id="ARBA00022737"/>
    </source>
</evidence>
<keyword evidence="6" id="KW-0217">Developmental protein</keyword>
<sequence>MATYSDSITDGQHTCPLCLGQSDVIRMLPCLHSFCKNCLERSYTQDRTLNQEKIIECPTCHQTVPLDSGGVESLPSNLFLSNMLDVMVSHQDEFENGDLQLHRERAIGEQRWCSSCDEGSQATSLCKNCNEYLCDRCVKAHQRVRLTKDHYIERFAIGPISLPSRSLPQTSLLSPTIQHPALAHSDRQQHYCDRHEHEVLRLFCDTCSQAVCRECTMSEHVGHSFIYLQDAIENSKIITYKLLTDAKTGIKALEESIQLTQGMAERVEMRAQSVATDVRNTIRKHMAALEERERDLLRRVEKIRQVKGKSLHIQVDDLRQGLSSLMQTVAEVENLLSNGSDLDLLKTKNMIASEMQNVRKLRGHLLPHEDDSILFTPPDAALYNAIGKMGIISSSAYAPNTIATGDGLQKALKGKLAVFVIQAKDHHGELRVVGGDPVVCLIQNPEGALYQTEVLDRQNGTYTVTYRPQTEGQHIISVSILGKHISGSPFQVMVRSGRNFTSIGQAVFQFGGEGETDGKLCRPWGICCDKDGFIIVADRSNNRIQVFTPDGHFHHKFGTSGTKNGQFDRPAGVAVDGQNRIIVADKDNHRIQLFSVDGTFLLKFGEKGNKNGQFNYPWDVAASSDGKMLVSDTRNHRVQLFTSEGQFLNKYGFEGSLWKHFDSPRGVCFNNEGHMVVTDFNNHRLLVIHPDFQTARFLGTEGSSTGQFLRPQGVVVDQEGNIIVADSRNHRIQIFQPNGNFLCKFGVAGMGHGQLDRPSGICVSPEGLIIVVDFGNNRVQAF</sequence>
<dbReference type="Pfam" id="PF00630">
    <property type="entry name" value="Filamin"/>
    <property type="match status" value="1"/>
</dbReference>
<evidence type="ECO:0000256" key="5">
    <source>
        <dbReference type="ARBA" id="ARBA00012483"/>
    </source>
</evidence>
<evidence type="ECO:0000256" key="12">
    <source>
        <dbReference type="ARBA" id="ARBA00022786"/>
    </source>
</evidence>
<dbReference type="PROSITE" id="PS50089">
    <property type="entry name" value="ZF_RING_2"/>
    <property type="match status" value="1"/>
</dbReference>
<evidence type="ECO:0000256" key="23">
    <source>
        <dbReference type="PROSITE-ProRule" id="PRU00504"/>
    </source>
</evidence>
<dbReference type="Gene3D" id="2.120.10.30">
    <property type="entry name" value="TolB, C-terminal domain"/>
    <property type="match status" value="2"/>
</dbReference>
<comment type="subcellular location">
    <subcellularLocation>
        <location evidence="2">Cytoplasm</location>
        <location evidence="2">P-body</location>
    </subcellularLocation>
</comment>
<feature type="domain" description="RING-type" evidence="25">
    <location>
        <begin position="15"/>
        <end position="61"/>
    </location>
</feature>
<keyword evidence="13" id="KW-0862">Zinc</keyword>
<gene>
    <name evidence="27" type="ORF">FSP39_008961</name>
</gene>
<comment type="catalytic activity">
    <reaction evidence="1">
        <text>S-ubiquitinyl-[E2 ubiquitin-conjugating enzyme]-L-cysteine + [acceptor protein]-L-lysine = [E2 ubiquitin-conjugating enzyme]-L-cysteine + N(6)-ubiquitinyl-[acceptor protein]-L-lysine.</text>
        <dbReference type="EC" id="2.3.2.27"/>
    </reaction>
</comment>
<feature type="repeat" description="NHL" evidence="23">
    <location>
        <begin position="695"/>
        <end position="738"/>
    </location>
</feature>
<dbReference type="Gene3D" id="3.30.160.60">
    <property type="entry name" value="Classic Zinc Finger"/>
    <property type="match status" value="1"/>
</dbReference>
<dbReference type="InterPro" id="IPR014756">
    <property type="entry name" value="Ig_E-set"/>
</dbReference>
<dbReference type="PROSITE" id="PS00518">
    <property type="entry name" value="ZF_RING_1"/>
    <property type="match status" value="1"/>
</dbReference>
<protein>
    <recommendedName>
        <fullName evidence="17">E3 ubiquitin-protein ligase TRIM71</fullName>
        <ecNumber evidence="5">2.3.2.27</ecNumber>
    </recommendedName>
    <alternativeName>
        <fullName evidence="20">Protein lin-41 homolog</fullName>
    </alternativeName>
    <alternativeName>
        <fullName evidence="18">RING-type E3 ubiquitin transferase TRIM71</fullName>
    </alternativeName>
    <alternativeName>
        <fullName evidence="19">Tripartite motif-containing protein 71</fullName>
    </alternativeName>
</protein>
<dbReference type="SMART" id="SM00336">
    <property type="entry name" value="BBOX"/>
    <property type="match status" value="2"/>
</dbReference>
<feature type="repeat" description="NHL" evidence="23">
    <location>
        <begin position="554"/>
        <end position="597"/>
    </location>
</feature>
<feature type="repeat" description="NHL" evidence="23">
    <location>
        <begin position="507"/>
        <end position="550"/>
    </location>
</feature>
<dbReference type="EC" id="2.3.2.27" evidence="5"/>
<keyword evidence="9" id="KW-0479">Metal-binding</keyword>
<dbReference type="SUPFAM" id="SSF57850">
    <property type="entry name" value="RING/U-box"/>
    <property type="match status" value="1"/>
</dbReference>
<feature type="repeat" description="Filamin" evidence="22">
    <location>
        <begin position="393"/>
        <end position="494"/>
    </location>
</feature>
<evidence type="ECO:0000256" key="4">
    <source>
        <dbReference type="ARBA" id="ARBA00008518"/>
    </source>
</evidence>
<dbReference type="InterPro" id="IPR017907">
    <property type="entry name" value="Znf_RING_CS"/>
</dbReference>
<feature type="coiled-coil region" evidence="24">
    <location>
        <begin position="250"/>
        <end position="335"/>
    </location>
</feature>
<dbReference type="InterPro" id="IPR000315">
    <property type="entry name" value="Znf_B-box"/>
</dbReference>
<keyword evidence="7" id="KW-0963">Cytoplasm</keyword>
<dbReference type="PROSITE" id="PS51125">
    <property type="entry name" value="NHL"/>
    <property type="match status" value="6"/>
</dbReference>
<keyword evidence="8" id="KW-0808">Transferase</keyword>
<dbReference type="AlphaFoldDB" id="A0AA89BNX9"/>
<evidence type="ECO:0000256" key="8">
    <source>
        <dbReference type="ARBA" id="ARBA00022679"/>
    </source>
</evidence>
<name>A0AA89BNX9_PINIB</name>
<dbReference type="SMART" id="SM00184">
    <property type="entry name" value="RING"/>
    <property type="match status" value="1"/>
</dbReference>
<evidence type="ECO:0000256" key="16">
    <source>
        <dbReference type="ARBA" id="ARBA00023158"/>
    </source>
</evidence>
<dbReference type="Proteomes" id="UP001186944">
    <property type="component" value="Unassembled WGS sequence"/>
</dbReference>
<dbReference type="InterPro" id="IPR013783">
    <property type="entry name" value="Ig-like_fold"/>
</dbReference>
<dbReference type="PROSITE" id="PS50119">
    <property type="entry name" value="ZF_BBOX"/>
    <property type="match status" value="2"/>
</dbReference>
<evidence type="ECO:0000256" key="7">
    <source>
        <dbReference type="ARBA" id="ARBA00022490"/>
    </source>
</evidence>
<dbReference type="PANTHER" id="PTHR24104">
    <property type="entry name" value="E3 UBIQUITIN-PROTEIN LIGASE NHLRC1-RELATED"/>
    <property type="match status" value="1"/>
</dbReference>
<evidence type="ECO:0000313" key="27">
    <source>
        <dbReference type="EMBL" id="KAK3085812.1"/>
    </source>
</evidence>
<dbReference type="InterPro" id="IPR011042">
    <property type="entry name" value="6-blade_b-propeller_TolB-like"/>
</dbReference>
<dbReference type="InterPro" id="IPR018957">
    <property type="entry name" value="Znf_C3HC4_RING-type"/>
</dbReference>
<dbReference type="InterPro" id="IPR001841">
    <property type="entry name" value="Znf_RING"/>
</dbReference>
<keyword evidence="28" id="KW-1185">Reference proteome</keyword>
<dbReference type="InterPro" id="IPR013083">
    <property type="entry name" value="Znf_RING/FYVE/PHD"/>
</dbReference>
<dbReference type="SUPFAM" id="SSF57845">
    <property type="entry name" value="B-box zinc-binding domain"/>
    <property type="match status" value="1"/>
</dbReference>
<dbReference type="Gene3D" id="2.60.40.10">
    <property type="entry name" value="Immunoglobulins"/>
    <property type="match status" value="1"/>
</dbReference>
<dbReference type="Pfam" id="PF01436">
    <property type="entry name" value="NHL"/>
    <property type="match status" value="6"/>
</dbReference>
<keyword evidence="12" id="KW-0833">Ubl conjugation pathway</keyword>
<proteinExistence type="inferred from homology"/>
<evidence type="ECO:0000256" key="1">
    <source>
        <dbReference type="ARBA" id="ARBA00000900"/>
    </source>
</evidence>
<reference evidence="27" key="1">
    <citation type="submission" date="2019-08" db="EMBL/GenBank/DDBJ databases">
        <title>The improved chromosome-level genome for the pearl oyster Pinctada fucata martensii using PacBio sequencing and Hi-C.</title>
        <authorList>
            <person name="Zheng Z."/>
        </authorList>
    </citation>
    <scope>NUCLEOTIDE SEQUENCE</scope>
    <source>
        <strain evidence="27">ZZ-2019</strain>
        <tissue evidence="27">Adductor muscle</tissue>
    </source>
</reference>
<evidence type="ECO:0000256" key="3">
    <source>
        <dbReference type="ARBA" id="ARBA00004906"/>
    </source>
</evidence>
<dbReference type="InterPro" id="IPR050952">
    <property type="entry name" value="TRIM-NHL_E3_ligases"/>
</dbReference>
<dbReference type="GO" id="GO:0000932">
    <property type="term" value="C:P-body"/>
    <property type="evidence" value="ECO:0007669"/>
    <property type="project" value="UniProtKB-SubCell"/>
</dbReference>
<dbReference type="CDD" id="cd19796">
    <property type="entry name" value="Bbox2_TRIM71_C-VII"/>
    <property type="match status" value="1"/>
</dbReference>
<keyword evidence="14" id="KW-0694">RNA-binding</keyword>
<feature type="repeat" description="NHL" evidence="23">
    <location>
        <begin position="742"/>
        <end position="782"/>
    </location>
</feature>
<feature type="domain" description="B box-type" evidence="26">
    <location>
        <begin position="187"/>
        <end position="228"/>
    </location>
</feature>
<dbReference type="FunFam" id="3.30.160.60:FF:000923">
    <property type="entry name" value="E3 ubiquitin-protein ligase TRIM71"/>
    <property type="match status" value="1"/>
</dbReference>
<comment type="pathway">
    <text evidence="3">Protein modification; protein ubiquitination.</text>
</comment>
<evidence type="ECO:0000256" key="20">
    <source>
        <dbReference type="ARBA" id="ARBA00043228"/>
    </source>
</evidence>
<evidence type="ECO:0000256" key="6">
    <source>
        <dbReference type="ARBA" id="ARBA00022473"/>
    </source>
</evidence>
<dbReference type="Pfam" id="PF00097">
    <property type="entry name" value="zf-C3HC4"/>
    <property type="match status" value="1"/>
</dbReference>
<evidence type="ECO:0000256" key="19">
    <source>
        <dbReference type="ARBA" id="ARBA00042007"/>
    </source>
</evidence>
<evidence type="ECO:0000256" key="11">
    <source>
        <dbReference type="ARBA" id="ARBA00022771"/>
    </source>
</evidence>
<evidence type="ECO:0000256" key="2">
    <source>
        <dbReference type="ARBA" id="ARBA00004201"/>
    </source>
</evidence>
<keyword evidence="10" id="KW-0677">Repeat</keyword>
<evidence type="ECO:0000313" key="28">
    <source>
        <dbReference type="Proteomes" id="UP001186944"/>
    </source>
</evidence>
<dbReference type="Pfam" id="PF00643">
    <property type="entry name" value="zf-B_box"/>
    <property type="match status" value="1"/>
</dbReference>
<comment type="caution">
    <text evidence="27">The sequence shown here is derived from an EMBL/GenBank/DDBJ whole genome shotgun (WGS) entry which is preliminary data.</text>
</comment>
<dbReference type="CDD" id="cd19812">
    <property type="entry name" value="Bbox1_TRIM71_C-VII"/>
    <property type="match status" value="1"/>
</dbReference>
<dbReference type="FunFam" id="2.120.10.30:FF:000013">
    <property type="entry name" value="E3 ubiquitin-protein ligase TRIM71"/>
    <property type="match status" value="1"/>
</dbReference>
<dbReference type="GO" id="GO:0061630">
    <property type="term" value="F:ubiquitin protein ligase activity"/>
    <property type="evidence" value="ECO:0007669"/>
    <property type="project" value="UniProtKB-EC"/>
</dbReference>
<evidence type="ECO:0000256" key="9">
    <source>
        <dbReference type="ARBA" id="ARBA00022723"/>
    </source>
</evidence>
<evidence type="ECO:0000259" key="25">
    <source>
        <dbReference type="PROSITE" id="PS50089"/>
    </source>
</evidence>
<evidence type="ECO:0000256" key="17">
    <source>
        <dbReference type="ARBA" id="ARBA00040205"/>
    </source>
</evidence>
<feature type="repeat" description="NHL" evidence="23">
    <location>
        <begin position="648"/>
        <end position="691"/>
    </location>
</feature>
<dbReference type="FunFam" id="2.120.10.30:FF:000025">
    <property type="entry name" value="E3 ubiquitin-protein ligase TRIM71"/>
    <property type="match status" value="1"/>
</dbReference>
<dbReference type="SUPFAM" id="SSF101898">
    <property type="entry name" value="NHL repeat"/>
    <property type="match status" value="1"/>
</dbReference>
<dbReference type="GO" id="GO:0035198">
    <property type="term" value="F:miRNA binding"/>
    <property type="evidence" value="ECO:0007669"/>
    <property type="project" value="UniProtKB-ARBA"/>
</dbReference>
<dbReference type="PANTHER" id="PTHR24104:SF48">
    <property type="entry name" value="PROTEIN WECH"/>
    <property type="match status" value="1"/>
</dbReference>